<feature type="transmembrane region" description="Helical" evidence="1">
    <location>
        <begin position="64"/>
        <end position="85"/>
    </location>
</feature>
<keyword evidence="1" id="KW-1133">Transmembrane helix</keyword>
<protein>
    <recommendedName>
        <fullName evidence="4">ABC transporter permease</fullName>
    </recommendedName>
</protein>
<sequence length="270" mass="29398">MNPFARILAIVRIFIAELGVVAYLASTGIFVGTLTLIYFLFGLADATAGPPGSVNFPDDAFEGLFMFAGLLSAIIFTTSYLRRWFKEEDRGISFLSLPASWGERFGAVLVFGWLFVPLLCFAPLILLSFFAKAIVPISIALPSIAILPEIVWQTWLIHVGFSTVYLMPVIISPKRVGVGVVLLIIGFSVYVAKLRASFDPGPERVPLSENAFWATDVVGMYESETLLTASPAASFVFQPHSHEDFPGLVVFMAALALTLAAGLALRRKTI</sequence>
<accession>A0ABX0X5X8</accession>
<reference evidence="2 3" key="1">
    <citation type="submission" date="2020-03" db="EMBL/GenBank/DDBJ databases">
        <title>Genomic Encyclopedia of Type Strains, Phase IV (KMG-IV): sequencing the most valuable type-strain genomes for metagenomic binning, comparative biology and taxonomic classification.</title>
        <authorList>
            <person name="Goeker M."/>
        </authorList>
    </citation>
    <scope>NUCLEOTIDE SEQUENCE [LARGE SCALE GENOMIC DNA]</scope>
    <source>
        <strain evidence="2 3">DSM 105096</strain>
    </source>
</reference>
<feature type="transmembrane region" description="Helical" evidence="1">
    <location>
        <begin position="105"/>
        <end position="130"/>
    </location>
</feature>
<feature type="transmembrane region" description="Helical" evidence="1">
    <location>
        <begin position="150"/>
        <end position="171"/>
    </location>
</feature>
<feature type="transmembrane region" description="Helical" evidence="1">
    <location>
        <begin position="178"/>
        <end position="198"/>
    </location>
</feature>
<proteinExistence type="predicted"/>
<organism evidence="2 3">
    <name type="scientific">Neolewinella antarctica</name>
    <dbReference type="NCBI Taxonomy" id="442734"/>
    <lineage>
        <taxon>Bacteria</taxon>
        <taxon>Pseudomonadati</taxon>
        <taxon>Bacteroidota</taxon>
        <taxon>Saprospiria</taxon>
        <taxon>Saprospirales</taxon>
        <taxon>Lewinellaceae</taxon>
        <taxon>Neolewinella</taxon>
    </lineage>
</organism>
<dbReference type="RefSeq" id="WP_168035431.1">
    <property type="nucleotide sequence ID" value="NZ_JAATJH010000001.1"/>
</dbReference>
<dbReference type="EMBL" id="JAATJH010000001">
    <property type="protein sequence ID" value="NJC24609.1"/>
    <property type="molecule type" value="Genomic_DNA"/>
</dbReference>
<evidence type="ECO:0000313" key="3">
    <source>
        <dbReference type="Proteomes" id="UP000770785"/>
    </source>
</evidence>
<feature type="transmembrane region" description="Helical" evidence="1">
    <location>
        <begin position="20"/>
        <end position="44"/>
    </location>
</feature>
<comment type="caution">
    <text evidence="2">The sequence shown here is derived from an EMBL/GenBank/DDBJ whole genome shotgun (WGS) entry which is preliminary data.</text>
</comment>
<gene>
    <name evidence="2" type="ORF">GGR27_000090</name>
</gene>
<keyword evidence="3" id="KW-1185">Reference proteome</keyword>
<feature type="transmembrane region" description="Helical" evidence="1">
    <location>
        <begin position="245"/>
        <end position="265"/>
    </location>
</feature>
<evidence type="ECO:0008006" key="4">
    <source>
        <dbReference type="Google" id="ProtNLM"/>
    </source>
</evidence>
<name>A0ABX0X5X8_9BACT</name>
<dbReference type="Proteomes" id="UP000770785">
    <property type="component" value="Unassembled WGS sequence"/>
</dbReference>
<evidence type="ECO:0000256" key="1">
    <source>
        <dbReference type="SAM" id="Phobius"/>
    </source>
</evidence>
<keyword evidence="1" id="KW-0812">Transmembrane</keyword>
<evidence type="ECO:0000313" key="2">
    <source>
        <dbReference type="EMBL" id="NJC24609.1"/>
    </source>
</evidence>
<keyword evidence="1" id="KW-0472">Membrane</keyword>